<dbReference type="EMBL" id="BK032803">
    <property type="protein sequence ID" value="DAF61152.1"/>
    <property type="molecule type" value="Genomic_DNA"/>
</dbReference>
<name>A0A8S5TDE1_9CAUD</name>
<protein>
    <submittedName>
        <fullName evidence="1">Uncharacterized protein</fullName>
    </submittedName>
</protein>
<organism evidence="1">
    <name type="scientific">Myoviridae sp. ctK5o5</name>
    <dbReference type="NCBI Taxonomy" id="2827674"/>
    <lineage>
        <taxon>Viruses</taxon>
        <taxon>Duplodnaviria</taxon>
        <taxon>Heunggongvirae</taxon>
        <taxon>Uroviricota</taxon>
        <taxon>Caudoviricetes</taxon>
    </lineage>
</organism>
<sequence length="135" mass="15317">MKKKGYYEYDPVIYPRLLCVAIGMSQEDANKCFEGRKGEVLNVDFSNYDAITYDIVREKANKRLCQFINFASKDSMKMRVCCHEASHACDNIENDIGMEHGGEPSAYLIGWIASCINKARLGIGDFIEIENDETN</sequence>
<proteinExistence type="predicted"/>
<reference evidence="1" key="1">
    <citation type="journal article" date="2021" name="Proc. Natl. Acad. Sci. U.S.A.">
        <title>A Catalog of Tens of Thousands of Viruses from Human Metagenomes Reveals Hidden Associations with Chronic Diseases.</title>
        <authorList>
            <person name="Tisza M.J."/>
            <person name="Buck C.B."/>
        </authorList>
    </citation>
    <scope>NUCLEOTIDE SEQUENCE</scope>
    <source>
        <strain evidence="1">CtK5o5</strain>
    </source>
</reference>
<evidence type="ECO:0000313" key="1">
    <source>
        <dbReference type="EMBL" id="DAF61152.1"/>
    </source>
</evidence>
<accession>A0A8S5TDE1</accession>